<gene>
    <name evidence="1" type="ORF">IAI61_03315</name>
</gene>
<name>A0ABS3KKQ3_9PROT</name>
<comment type="caution">
    <text evidence="1">The sequence shown here is derived from an EMBL/GenBank/DDBJ whole genome shotgun (WGS) entry which is preliminary data.</text>
</comment>
<proteinExistence type="predicted"/>
<evidence type="ECO:0008006" key="3">
    <source>
        <dbReference type="Google" id="ProtNLM"/>
    </source>
</evidence>
<sequence>MTPRDGWQALEARAAAGMAVPRPASPAMRAALALSDRLRLEHGDAIAAILFYGSARRTGEADGLLDLYVLYDDHRRFHRRWLPSLLNAALPPTVLLRTAEVEGLGAVRAKVAVLSRRQFARRLRPGSWDTTIWARFCQPVTLLHARGEAEAAWVAQSCAQAFATAALWAVWLGPPGATPAERWQGLFARTYGAELRTERGSRAVTILDAAPDWFDGGLPFALAAQGLPGAPPPPGRAERGWRWRRRFGKALNVARLVKAAFTFEGGADYLAWKIQRHTGQPLPLTPWQRRHPVLAAPLLLWRLRRQGLVR</sequence>
<dbReference type="EMBL" id="JACTNG010000001">
    <property type="protein sequence ID" value="MBO1078046.1"/>
    <property type="molecule type" value="Genomic_DNA"/>
</dbReference>
<accession>A0ABS3KKQ3</accession>
<evidence type="ECO:0000313" key="1">
    <source>
        <dbReference type="EMBL" id="MBO1078046.1"/>
    </source>
</evidence>
<reference evidence="1 2" key="1">
    <citation type="submission" date="2020-09" db="EMBL/GenBank/DDBJ databases">
        <title>Roseomonas.</title>
        <authorList>
            <person name="Zhu W."/>
        </authorList>
    </citation>
    <scope>NUCLEOTIDE SEQUENCE [LARGE SCALE GENOMIC DNA]</scope>
    <source>
        <strain evidence="1 2">573</strain>
    </source>
</reference>
<dbReference type="RefSeq" id="WP_207415429.1">
    <property type="nucleotide sequence ID" value="NZ_CP061179.1"/>
</dbReference>
<keyword evidence="2" id="KW-1185">Reference proteome</keyword>
<organism evidence="1 2">
    <name type="scientific">Roseomonas haemaphysalidis</name>
    <dbReference type="NCBI Taxonomy" id="2768162"/>
    <lineage>
        <taxon>Bacteria</taxon>
        <taxon>Pseudomonadati</taxon>
        <taxon>Pseudomonadota</taxon>
        <taxon>Alphaproteobacteria</taxon>
        <taxon>Acetobacterales</taxon>
        <taxon>Roseomonadaceae</taxon>
        <taxon>Roseomonas</taxon>
    </lineage>
</organism>
<evidence type="ECO:0000313" key="2">
    <source>
        <dbReference type="Proteomes" id="UP001518989"/>
    </source>
</evidence>
<protein>
    <recommendedName>
        <fullName evidence="3">Phosphatidate cytidylyltransferase</fullName>
    </recommendedName>
</protein>
<dbReference type="Proteomes" id="UP001518989">
    <property type="component" value="Unassembled WGS sequence"/>
</dbReference>